<accession>A0ABP1G406</accession>
<organism evidence="2 3">
    <name type="scientific">Coccomyxa viridis</name>
    <dbReference type="NCBI Taxonomy" id="1274662"/>
    <lineage>
        <taxon>Eukaryota</taxon>
        <taxon>Viridiplantae</taxon>
        <taxon>Chlorophyta</taxon>
        <taxon>core chlorophytes</taxon>
        <taxon>Trebouxiophyceae</taxon>
        <taxon>Trebouxiophyceae incertae sedis</taxon>
        <taxon>Coccomyxaceae</taxon>
        <taxon>Coccomyxa</taxon>
    </lineage>
</organism>
<evidence type="ECO:0000313" key="3">
    <source>
        <dbReference type="Proteomes" id="UP001497392"/>
    </source>
</evidence>
<reference evidence="2 3" key="1">
    <citation type="submission" date="2024-06" db="EMBL/GenBank/DDBJ databases">
        <authorList>
            <person name="Kraege A."/>
            <person name="Thomma B."/>
        </authorList>
    </citation>
    <scope>NUCLEOTIDE SEQUENCE [LARGE SCALE GENOMIC DNA]</scope>
</reference>
<evidence type="ECO:0000313" key="2">
    <source>
        <dbReference type="EMBL" id="CAL5224562.1"/>
    </source>
</evidence>
<dbReference type="Proteomes" id="UP001497392">
    <property type="component" value="Unassembled WGS sequence"/>
</dbReference>
<evidence type="ECO:0000256" key="1">
    <source>
        <dbReference type="SAM" id="MobiDB-lite"/>
    </source>
</evidence>
<proteinExistence type="predicted"/>
<gene>
    <name evidence="2" type="primary">g7267</name>
    <name evidence="2" type="ORF">VP750_LOCUS6221</name>
</gene>
<name>A0ABP1G406_9CHLO</name>
<protein>
    <submittedName>
        <fullName evidence="2">G7267 protein</fullName>
    </submittedName>
</protein>
<dbReference type="EMBL" id="CAXHTA020000011">
    <property type="protein sequence ID" value="CAL5224562.1"/>
    <property type="molecule type" value="Genomic_DNA"/>
</dbReference>
<comment type="caution">
    <text evidence="2">The sequence shown here is derived from an EMBL/GenBank/DDBJ whole genome shotgun (WGS) entry which is preliminary data.</text>
</comment>
<sequence length="239" mass="25525">MAQGSIRFRLTFDRDITSRALHNLTRQIMYRPLFLPPTIDGLADLIQYEFGINAPGGLALSIDTWRLPLCSSTELLRDDDSLKVAQSSGPEPSLPLGLAAMVDGGEDTLTQPALAGAAPAKPSNSGADIFVDISASSGSGASRSGMSEDSEEIPDAEIDAAQDVYEKVMQNFPGKPSTPGTALLHAGRASDRAASQPSMPAGSRPPANTPTMRPKVSDEKAAWRKAQYERFMTKHFPHS</sequence>
<keyword evidence="3" id="KW-1185">Reference proteome</keyword>
<feature type="compositionally biased region" description="Basic and acidic residues" evidence="1">
    <location>
        <begin position="215"/>
        <end position="224"/>
    </location>
</feature>
<feature type="region of interest" description="Disordered" evidence="1">
    <location>
        <begin position="171"/>
        <end position="224"/>
    </location>
</feature>